<feature type="transmembrane region" description="Helical" evidence="5">
    <location>
        <begin position="233"/>
        <end position="251"/>
    </location>
</feature>
<evidence type="ECO:0000313" key="7">
    <source>
        <dbReference type="EMBL" id="MUL39001.1"/>
    </source>
</evidence>
<dbReference type="AlphaFoldDB" id="A0A6N8G1C0"/>
<organism evidence="7 8">
    <name type="scientific">Gloeocapsopsis dulcis AAB1 = 1H9</name>
    <dbReference type="NCBI Taxonomy" id="1433147"/>
    <lineage>
        <taxon>Bacteria</taxon>
        <taxon>Bacillati</taxon>
        <taxon>Cyanobacteriota</taxon>
        <taxon>Cyanophyceae</taxon>
        <taxon>Oscillatoriophycideae</taxon>
        <taxon>Chroococcales</taxon>
        <taxon>Chroococcaceae</taxon>
        <taxon>Gloeocapsopsis</taxon>
        <taxon>Gloeocapsopsis dulcis</taxon>
    </lineage>
</organism>
<evidence type="ECO:0000256" key="3">
    <source>
        <dbReference type="ARBA" id="ARBA00022989"/>
    </source>
</evidence>
<evidence type="ECO:0000313" key="8">
    <source>
        <dbReference type="Proteomes" id="UP000441797"/>
    </source>
</evidence>
<feature type="domain" description="O-antigen ligase-related" evidence="6">
    <location>
        <begin position="198"/>
        <end position="336"/>
    </location>
</feature>
<evidence type="ECO:0000256" key="1">
    <source>
        <dbReference type="ARBA" id="ARBA00004141"/>
    </source>
</evidence>
<evidence type="ECO:0000259" key="6">
    <source>
        <dbReference type="Pfam" id="PF04932"/>
    </source>
</evidence>
<comment type="subcellular location">
    <subcellularLocation>
        <location evidence="1">Membrane</location>
        <topology evidence="1">Multi-pass membrane protein</topology>
    </subcellularLocation>
</comment>
<feature type="transmembrane region" description="Helical" evidence="5">
    <location>
        <begin position="101"/>
        <end position="119"/>
    </location>
</feature>
<dbReference type="PANTHER" id="PTHR37422:SF13">
    <property type="entry name" value="LIPOPOLYSACCHARIDE BIOSYNTHESIS PROTEIN PA4999-RELATED"/>
    <property type="match status" value="1"/>
</dbReference>
<dbReference type="InterPro" id="IPR007016">
    <property type="entry name" value="O-antigen_ligase-rel_domated"/>
</dbReference>
<feature type="transmembrane region" description="Helical" evidence="5">
    <location>
        <begin position="194"/>
        <end position="221"/>
    </location>
</feature>
<dbReference type="InterPro" id="IPR051533">
    <property type="entry name" value="WaaL-like"/>
</dbReference>
<comment type="caution">
    <text evidence="7">The sequence shown here is derived from an EMBL/GenBank/DDBJ whole genome shotgun (WGS) entry which is preliminary data.</text>
</comment>
<feature type="transmembrane region" description="Helical" evidence="5">
    <location>
        <begin position="353"/>
        <end position="370"/>
    </location>
</feature>
<sequence length="404" mass="45779">MIPAIARKHDLIIYYQCALAIAAVAIFFSDADLYFFRSGQSPAPINIIFLFGGLSIPLLFSIFNRIKYFPSAFIVWVVGYITVSLLYFLIFLSSDVGYQELRLRVLSAIFIFIMLLIFSKYHVVQVWARYAILFVGALAVLNNIYELLNPLIFSGLNDTGRPAGFYVDPNRSGCALVLSMIFSTEILPQKYRPYLISFIGLGILLTFSRGAILGWILVTLIFIKKRVISKHQIVYWLIAVGVLVVGLGFLSSEFVNINQLPYGIRERLEWFENPTGSEHSADSRMDILIAGWQLFLQSPLWGNGIASTIEWSFGISTHNMYLFYMTDHGFLGILILPLLVYAVTRNSRGESQYIALAFATFIILWGIFSHTVIEDRFILLSFALMATLSVTSQQEEKYRLGHNV</sequence>
<dbReference type="Proteomes" id="UP000441797">
    <property type="component" value="Unassembled WGS sequence"/>
</dbReference>
<feature type="transmembrane region" description="Helical" evidence="5">
    <location>
        <begin position="43"/>
        <end position="63"/>
    </location>
</feature>
<feature type="transmembrane region" description="Helical" evidence="5">
    <location>
        <begin position="321"/>
        <end position="341"/>
    </location>
</feature>
<evidence type="ECO:0000256" key="4">
    <source>
        <dbReference type="ARBA" id="ARBA00023136"/>
    </source>
</evidence>
<keyword evidence="4 5" id="KW-0472">Membrane</keyword>
<accession>A0A6N8G1C0</accession>
<protein>
    <recommendedName>
        <fullName evidence="6">O-antigen ligase-related domain-containing protein</fullName>
    </recommendedName>
</protein>
<dbReference type="EMBL" id="NAPY01000056">
    <property type="protein sequence ID" value="MUL39001.1"/>
    <property type="molecule type" value="Genomic_DNA"/>
</dbReference>
<keyword evidence="8" id="KW-1185">Reference proteome</keyword>
<keyword evidence="3 5" id="KW-1133">Transmembrane helix</keyword>
<feature type="transmembrane region" description="Helical" evidence="5">
    <location>
        <begin position="126"/>
        <end position="145"/>
    </location>
</feature>
<feature type="transmembrane region" description="Helical" evidence="5">
    <location>
        <begin position="12"/>
        <end position="31"/>
    </location>
</feature>
<feature type="transmembrane region" description="Helical" evidence="5">
    <location>
        <begin position="68"/>
        <end position="89"/>
    </location>
</feature>
<dbReference type="GO" id="GO:0016020">
    <property type="term" value="C:membrane"/>
    <property type="evidence" value="ECO:0007669"/>
    <property type="project" value="UniProtKB-SubCell"/>
</dbReference>
<gene>
    <name evidence="7" type="ORF">BWI75_22520</name>
</gene>
<evidence type="ECO:0000256" key="5">
    <source>
        <dbReference type="SAM" id="Phobius"/>
    </source>
</evidence>
<keyword evidence="2 5" id="KW-0812">Transmembrane</keyword>
<evidence type="ECO:0000256" key="2">
    <source>
        <dbReference type="ARBA" id="ARBA00022692"/>
    </source>
</evidence>
<dbReference type="OrthoDB" id="9791675at2"/>
<name>A0A6N8G1C0_9CHRO</name>
<reference evidence="7 8" key="1">
    <citation type="journal article" date="2019" name="Front. Microbiol.">
        <title>Genomic Features for Desiccation Tolerance and Sugar Biosynthesis in the Extremophile Gloeocapsopsis sp. UTEX B3054.</title>
        <authorList>
            <person name="Urrejola C."/>
            <person name="Alcorta J."/>
            <person name="Salas L."/>
            <person name="Vasquez M."/>
            <person name="Polz M.F."/>
            <person name="Vicuna R."/>
            <person name="Diez B."/>
        </authorList>
    </citation>
    <scope>NUCLEOTIDE SEQUENCE [LARGE SCALE GENOMIC DNA]</scope>
    <source>
        <strain evidence="7 8">1H9</strain>
    </source>
</reference>
<proteinExistence type="predicted"/>
<dbReference type="PANTHER" id="PTHR37422">
    <property type="entry name" value="TEICHURONIC ACID BIOSYNTHESIS PROTEIN TUAE"/>
    <property type="match status" value="1"/>
</dbReference>
<dbReference type="Pfam" id="PF04932">
    <property type="entry name" value="Wzy_C"/>
    <property type="match status" value="1"/>
</dbReference>